<sequence length="180" mass="20265">MSDHKKAVPFGLEKGVKLDQLSFEIEEIGPCVYMTVNPPKPHSSFSSYILRVAPCSGLYWIKGVSNDINTDSFGSVLKSKADNMIDRLERIYGEAEKVSFLSMGTIWDEPRDFMNGLLNNEIHYGARWSSASHDLPEGLEGIFLGVNANSSNSGYMFIEYEFDNHNQAEREIEELEDDAL</sequence>
<accession>A0A1H8KGT3</accession>
<reference evidence="1 2" key="1">
    <citation type="submission" date="2016-10" db="EMBL/GenBank/DDBJ databases">
        <authorList>
            <person name="de Groot N.N."/>
        </authorList>
    </citation>
    <scope>NUCLEOTIDE SEQUENCE [LARGE SCALE GENOMIC DNA]</scope>
    <source>
        <strain evidence="1 2">558</strain>
    </source>
</reference>
<organism evidence="1 2">
    <name type="scientific">Vreelandella aquamarina</name>
    <dbReference type="NCBI Taxonomy" id="77097"/>
    <lineage>
        <taxon>Bacteria</taxon>
        <taxon>Pseudomonadati</taxon>
        <taxon>Pseudomonadota</taxon>
        <taxon>Gammaproteobacteria</taxon>
        <taxon>Oceanospirillales</taxon>
        <taxon>Halomonadaceae</taxon>
        <taxon>Vreelandella</taxon>
    </lineage>
</organism>
<dbReference type="STRING" id="77097.SAMN04490369_103133"/>
<dbReference type="Proteomes" id="UP000199493">
    <property type="component" value="Unassembled WGS sequence"/>
</dbReference>
<gene>
    <name evidence="1" type="ORF">SAMN04490369_103133</name>
</gene>
<dbReference type="EMBL" id="FODB01000031">
    <property type="protein sequence ID" value="SEN91911.1"/>
    <property type="molecule type" value="Genomic_DNA"/>
</dbReference>
<dbReference type="RefSeq" id="WP_089675506.1">
    <property type="nucleotide sequence ID" value="NZ_FODB01000031.1"/>
</dbReference>
<evidence type="ECO:0000313" key="2">
    <source>
        <dbReference type="Proteomes" id="UP000199493"/>
    </source>
</evidence>
<name>A0A1H8KGT3_9GAMM</name>
<evidence type="ECO:0000313" key="1">
    <source>
        <dbReference type="EMBL" id="SEN91911.1"/>
    </source>
</evidence>
<proteinExistence type="predicted"/>
<dbReference type="AlphaFoldDB" id="A0A1H8KGT3"/>
<protein>
    <submittedName>
        <fullName evidence="1">Uncharacterized protein</fullName>
    </submittedName>
</protein>